<reference evidence="3" key="2">
    <citation type="submission" date="2025-09" db="UniProtKB">
        <authorList>
            <consortium name="Ensembl"/>
        </authorList>
    </citation>
    <scope>IDENTIFICATION</scope>
</reference>
<dbReference type="Proteomes" id="UP000261500">
    <property type="component" value="Unplaced"/>
</dbReference>
<dbReference type="SMART" id="SM00409">
    <property type="entry name" value="IG"/>
    <property type="match status" value="1"/>
</dbReference>
<organism evidence="3 4">
    <name type="scientific">Poecilia latipinna</name>
    <name type="common">sailfin molly</name>
    <dbReference type="NCBI Taxonomy" id="48699"/>
    <lineage>
        <taxon>Eukaryota</taxon>
        <taxon>Metazoa</taxon>
        <taxon>Chordata</taxon>
        <taxon>Craniata</taxon>
        <taxon>Vertebrata</taxon>
        <taxon>Euteleostomi</taxon>
        <taxon>Actinopterygii</taxon>
        <taxon>Neopterygii</taxon>
        <taxon>Teleostei</taxon>
        <taxon>Neoteleostei</taxon>
        <taxon>Acanthomorphata</taxon>
        <taxon>Ovalentaria</taxon>
        <taxon>Atherinomorphae</taxon>
        <taxon>Cyprinodontiformes</taxon>
        <taxon>Poeciliidae</taxon>
        <taxon>Poeciliinae</taxon>
        <taxon>Poecilia</taxon>
    </lineage>
</organism>
<dbReference type="InterPro" id="IPR036179">
    <property type="entry name" value="Ig-like_dom_sf"/>
</dbReference>
<dbReference type="AlphaFoldDB" id="A0A3B3TWR3"/>
<name>A0A3B3TWR3_9TELE</name>
<protein>
    <submittedName>
        <fullName evidence="3">Uncharacterized LOC106946837</fullName>
    </submittedName>
</protein>
<dbReference type="InterPro" id="IPR013106">
    <property type="entry name" value="Ig_V-set"/>
</dbReference>
<keyword evidence="1" id="KW-0812">Transmembrane</keyword>
<dbReference type="GeneTree" id="ENSGT00940000171555"/>
<dbReference type="InterPro" id="IPR003599">
    <property type="entry name" value="Ig_sub"/>
</dbReference>
<feature type="domain" description="Ig-like" evidence="2">
    <location>
        <begin position="21"/>
        <end position="114"/>
    </location>
</feature>
<dbReference type="Pfam" id="PF07686">
    <property type="entry name" value="V-set"/>
    <property type="match status" value="1"/>
</dbReference>
<proteinExistence type="predicted"/>
<keyword evidence="1" id="KW-1133">Transmembrane helix</keyword>
<dbReference type="PROSITE" id="PS50835">
    <property type="entry name" value="IG_LIKE"/>
    <property type="match status" value="1"/>
</dbReference>
<dbReference type="Ensembl" id="ENSPLAT00000009004.1">
    <property type="protein sequence ID" value="ENSPLAP00000004811.1"/>
    <property type="gene ID" value="ENSPLAG00000006588.1"/>
</dbReference>
<dbReference type="SUPFAM" id="SSF48726">
    <property type="entry name" value="Immunoglobulin"/>
    <property type="match status" value="1"/>
</dbReference>
<evidence type="ECO:0000313" key="3">
    <source>
        <dbReference type="Ensembl" id="ENSPLAP00000004811.1"/>
    </source>
</evidence>
<feature type="transmembrane region" description="Helical" evidence="1">
    <location>
        <begin position="111"/>
        <end position="136"/>
    </location>
</feature>
<dbReference type="STRING" id="48699.ENSPLAP00000004811"/>
<dbReference type="InterPro" id="IPR007110">
    <property type="entry name" value="Ig-like_dom"/>
</dbReference>
<evidence type="ECO:0000313" key="4">
    <source>
        <dbReference type="Proteomes" id="UP000261500"/>
    </source>
</evidence>
<dbReference type="Gene3D" id="2.60.40.10">
    <property type="entry name" value="Immunoglobulins"/>
    <property type="match status" value="1"/>
</dbReference>
<keyword evidence="4" id="KW-1185">Reference proteome</keyword>
<evidence type="ECO:0000256" key="1">
    <source>
        <dbReference type="SAM" id="Phobius"/>
    </source>
</evidence>
<accession>A0A3B3TWR3</accession>
<reference evidence="3" key="1">
    <citation type="submission" date="2025-08" db="UniProtKB">
        <authorList>
            <consortium name="Ensembl"/>
        </authorList>
    </citation>
    <scope>IDENTIFICATION</scope>
</reference>
<dbReference type="InterPro" id="IPR013783">
    <property type="entry name" value="Ig-like_fold"/>
</dbReference>
<feature type="transmembrane region" description="Helical" evidence="1">
    <location>
        <begin position="156"/>
        <end position="179"/>
    </location>
</feature>
<evidence type="ECO:0000259" key="2">
    <source>
        <dbReference type="PROSITE" id="PS50835"/>
    </source>
</evidence>
<sequence length="247" mass="27261">GRVRSDDDHIIHCSLNFSCWISVSVCQFLTVSVRPAEDVTLMCSNLSEVLSHISWFKMNSSPNASRISSMLSAESNVSLFDGFHFSKYNMTTNITNLFLTIRDVNISDSGLYFCGLYIAAVGAAVPGVFTATHLQVEGKMDVINAAFIINVSDRLLNLPCMILGCVAVFLTVVIVALAVKIRTIQSGTVSVIQLFEQVNLLQNLDPDCLNYAALKSHPKAKNYTRLSDEKELETNVLYAATRETHQE</sequence>
<keyword evidence="1" id="KW-0472">Membrane</keyword>